<reference evidence="5 6" key="1">
    <citation type="submission" date="2019-11" db="EMBL/GenBank/DDBJ databases">
        <title>FDA dAtabase for Regulatory Grade micrObial Sequences (FDA-ARGOS): Supporting development and validation of Infectious Disease Dx tests.</title>
        <authorList>
            <person name="Damon A."/>
            <person name="Tallon L."/>
            <person name="Sadzewicz L."/>
            <person name="Vavikolanu K."/>
            <person name="Mehta A."/>
            <person name="Aluvathingal J."/>
            <person name="Nadendla S."/>
            <person name="Myers T."/>
            <person name="Yan Y."/>
            <person name="Sichtig H."/>
        </authorList>
    </citation>
    <scope>NUCLEOTIDE SEQUENCE [LARGE SCALE GENOMIC DNA]</scope>
    <source>
        <strain evidence="5 6">FDAARGOS_740</strain>
    </source>
</reference>
<keyword evidence="4" id="KW-0732">Signal</keyword>
<evidence type="ECO:0000256" key="2">
    <source>
        <dbReference type="SAM" id="MobiDB-lite"/>
    </source>
</evidence>
<evidence type="ECO:0000256" key="1">
    <source>
        <dbReference type="ARBA" id="ARBA00023054"/>
    </source>
</evidence>
<protein>
    <submittedName>
        <fullName evidence="5">Peptidase</fullName>
    </submittedName>
</protein>
<accession>A0ABX6KG03</accession>
<evidence type="ECO:0000256" key="3">
    <source>
        <dbReference type="SAM" id="Phobius"/>
    </source>
</evidence>
<feature type="compositionally biased region" description="Basic and acidic residues" evidence="2">
    <location>
        <begin position="1343"/>
        <end position="1356"/>
    </location>
</feature>
<feature type="compositionally biased region" description="Pro residues" evidence="2">
    <location>
        <begin position="435"/>
        <end position="444"/>
    </location>
</feature>
<name>A0ABX6KG03_9BACL</name>
<gene>
    <name evidence="5" type="ORF">FOC48_01325</name>
</gene>
<keyword evidence="3" id="KW-1133">Transmembrane helix</keyword>
<feature type="signal peptide" evidence="4">
    <location>
        <begin position="1"/>
        <end position="20"/>
    </location>
</feature>
<keyword evidence="3" id="KW-0812">Transmembrane</keyword>
<feature type="compositionally biased region" description="Polar residues" evidence="2">
    <location>
        <begin position="1331"/>
        <end position="1341"/>
    </location>
</feature>
<feature type="region of interest" description="Disordered" evidence="2">
    <location>
        <begin position="1255"/>
        <end position="1359"/>
    </location>
</feature>
<feature type="compositionally biased region" description="Low complexity" evidence="2">
    <location>
        <begin position="42"/>
        <end position="83"/>
    </location>
</feature>
<dbReference type="PANTHER" id="PTHR23075">
    <property type="entry name" value="PUTATIVE ATP-ASE"/>
    <property type="match status" value="1"/>
</dbReference>
<feature type="chain" id="PRO_5047230878" evidence="4">
    <location>
        <begin position="21"/>
        <end position="1401"/>
    </location>
</feature>
<dbReference type="RefSeq" id="WP_172497800.1">
    <property type="nucleotide sequence ID" value="NZ_CP050965.1"/>
</dbReference>
<dbReference type="PANTHER" id="PTHR23075:SF0">
    <property type="entry name" value="ATPASE FAMILY AAA DOMAIN-CONTAINING PROTEIN 3"/>
    <property type="match status" value="1"/>
</dbReference>
<dbReference type="InterPro" id="IPR037250">
    <property type="entry name" value="NEAT_dom_sf"/>
</dbReference>
<organism evidence="5 6">
    <name type="scientific">Gemella haemolysans</name>
    <dbReference type="NCBI Taxonomy" id="1379"/>
    <lineage>
        <taxon>Bacteria</taxon>
        <taxon>Bacillati</taxon>
        <taxon>Bacillota</taxon>
        <taxon>Bacilli</taxon>
        <taxon>Bacillales</taxon>
        <taxon>Gemellaceae</taxon>
        <taxon>Gemella</taxon>
    </lineage>
</organism>
<evidence type="ECO:0000313" key="5">
    <source>
        <dbReference type="EMBL" id="QIX87484.1"/>
    </source>
</evidence>
<keyword evidence="3" id="KW-0472">Membrane</keyword>
<feature type="region of interest" description="Disordered" evidence="2">
    <location>
        <begin position="919"/>
        <end position="1068"/>
    </location>
</feature>
<proteinExistence type="predicted"/>
<dbReference type="Proteomes" id="UP000501205">
    <property type="component" value="Chromosome"/>
</dbReference>
<sequence length="1401" mass="154308">MKNTTLLKVLSATAIFSAVAAIEAYDQDSFAFAAEETPVVANTTTSTTNSSNTAKPTATTATPAASSTTAPATTSATATPVTPKAEEPATVAQDVKALKDGEYKITTEALKFHEEGSPSMAAAAIDNEKTKLIVKNGEYSVNVSFKPITFGGLTGYLGDLKYYDGDKTHANRKEIKDPEYKDSTIVENYSTNETDNFINAYKEKFPNRTVYPKTVNYHVDKNKIDSNNKLETYTEVFVPVMASINQAFGTQKMILKFDLSSLARKKVTANNYEAATYENPNKDVEYKGTIKKDFPIHVQGHLRNANNNDEESLYGSALDSYVKVEKVGDKYKYTLRFKKGLADVGGEFYPFELHKVAYQGKDVPLTTLATNGNSSVKEGSIITDKLLEKIQLDGTAPYPNGALMSHFVTLKLYYETATDYKERPVKLEDVVAPAKPKPVKPAPTTPKEEPKPATPTAADHNVDADKVPNTFPTTVKAELNGRTTGTASIYENAFVKDVKVEKVGDKYQYTIQVKEGKSTNFLLRNKPFTVSKLTYKGTEINFTEVDAATKLKEGKILTDSLLDKIQVDAVLNVQTKGGAKPRFEDRAAESTIALDFPKVEKPKEVTPAKPSVPDHEVAADKVPTTFPATVKGELNGRTTDSSSIYEDAFVKDVKVEKVGDKYQYTIQVKEGKSSTYLLRNKPFTVSKLTYKGTEVNFTEVDAATKLKEGKILTDSLLDKIQVDTVISVQTRGGAKPRYEERNAENTISLDFPAVEKVKEEAANNLVPAIINNAHESNRTSMADGALVHEKTRVEKVDNTYNYYLTFKDLDINTLVGTVDTLTIDGTAAERTDLGGEGHEKVFHFTSPEKLTEKTITFSVSVNGKPLKGHSNVAATLKFNWDGATPLTADQVTSLHKDENTKAQAEKERLEKEAAARVQAEKEKLEKEKAQKAEADRLEKERLEKEAAAKAQAEKEKLEKEKAQKAEADRLEKERLEKEAAAKAQAEKERLEKEKAQKAEADRLEKERLEKEAAAKAEKEKLEKEKAQKAEADRLEKERLEKEAAAKAEKEKLEKEKVQKAEADRLEKERLEKEAAAKAEIEKAKLEELKKVALANIATDKDVNKEEASKLKEIVNSASLKDTLVAKVVENGSSEEIKVSFDNSTVKASNFSVKKADKETVAKVEELVKKADENLSVVKTIDLHFTDSKGTTINKQGETRAVTVAVVANEDEKLEVYYVNGNKLEKVPSVYKDGKLTFFTNHFSLYTIVKSKTVASDQNTPVPVTPVPSENKPSDKPSTPTKPISEETPVQPEAPALSEKTKAEKGDALVQPELPEFNINNLNKEQKAKEQAQPSTQDIFGQNENKEDKKAEAEKTAVQKTSQTVAKGLKALANTGVSSTTTVGLGALVLLSALVLRRKNNK</sequence>
<dbReference type="EMBL" id="CP050965">
    <property type="protein sequence ID" value="QIX87484.1"/>
    <property type="molecule type" value="Genomic_DNA"/>
</dbReference>
<evidence type="ECO:0000313" key="6">
    <source>
        <dbReference type="Proteomes" id="UP000501205"/>
    </source>
</evidence>
<feature type="transmembrane region" description="Helical" evidence="3">
    <location>
        <begin position="1375"/>
        <end position="1395"/>
    </location>
</feature>
<keyword evidence="1" id="KW-0175">Coiled coil</keyword>
<feature type="region of interest" description="Disordered" evidence="2">
    <location>
        <begin position="42"/>
        <end position="89"/>
    </location>
</feature>
<evidence type="ECO:0000256" key="4">
    <source>
        <dbReference type="SAM" id="SignalP"/>
    </source>
</evidence>
<feature type="region of interest" description="Disordered" evidence="2">
    <location>
        <begin position="433"/>
        <end position="468"/>
    </location>
</feature>
<keyword evidence="6" id="KW-1185">Reference proteome</keyword>
<dbReference type="Gene3D" id="2.60.40.1850">
    <property type="match status" value="1"/>
</dbReference>